<name>A0A0D6MA38_9BILA</name>
<dbReference type="Pfam" id="PF03057">
    <property type="entry name" value="DUF236"/>
    <property type="match status" value="3"/>
</dbReference>
<gene>
    <name evidence="2" type="ORF">ANCCEY_00510</name>
</gene>
<dbReference type="AlphaFoldDB" id="A0A0D6MA38"/>
<dbReference type="InterPro" id="IPR004296">
    <property type="entry name" value="DUF236"/>
</dbReference>
<proteinExistence type="predicted"/>
<keyword evidence="3" id="KW-1185">Reference proteome</keyword>
<dbReference type="EMBL" id="KE124780">
    <property type="protein sequence ID" value="EPB80413.1"/>
    <property type="molecule type" value="Genomic_DNA"/>
</dbReference>
<evidence type="ECO:0000256" key="1">
    <source>
        <dbReference type="SAM" id="MobiDB-lite"/>
    </source>
</evidence>
<sequence length="198" mass="21324">MLFLFTTSRIFDYVIQSYLLIQSTVKDGGFGGGGGGGNLKIRPPTDNRGRKVATFDPNYQTLAGLNNDDVFKPKGGKGPGGGNLNIRPPTDNRGRKVATFDPNYQTLAGLNNDDVFKPKDGGKGPFGGGGGGGNLKIRPPTDNRGRKVATFDPNYQTLAGLNNDDVFKPKTLAAINANIFGEDKKKPKAREIDRWSTY</sequence>
<reference evidence="2 3" key="1">
    <citation type="submission" date="2013-05" db="EMBL/GenBank/DDBJ databases">
        <title>Draft genome of the parasitic nematode Anyclostoma ceylanicum.</title>
        <authorList>
            <person name="Mitreva M."/>
        </authorList>
    </citation>
    <scope>NUCLEOTIDE SEQUENCE [LARGE SCALE GENOMIC DNA]</scope>
</reference>
<accession>A0A0D6MA38</accession>
<evidence type="ECO:0000313" key="3">
    <source>
        <dbReference type="Proteomes" id="UP000054495"/>
    </source>
</evidence>
<feature type="compositionally biased region" description="Gly residues" evidence="1">
    <location>
        <begin position="123"/>
        <end position="134"/>
    </location>
</feature>
<dbReference type="PANTHER" id="PTHR21592">
    <property type="entry name" value="CHROMOSOME UNDETERMINED SCAFFOLD_25, WHOLE GENOME SHOTGUN SEQUENCE"/>
    <property type="match status" value="1"/>
</dbReference>
<organism evidence="2 3">
    <name type="scientific">Ancylostoma ceylanicum</name>
    <dbReference type="NCBI Taxonomy" id="53326"/>
    <lineage>
        <taxon>Eukaryota</taxon>
        <taxon>Metazoa</taxon>
        <taxon>Ecdysozoa</taxon>
        <taxon>Nematoda</taxon>
        <taxon>Chromadorea</taxon>
        <taxon>Rhabditida</taxon>
        <taxon>Rhabditina</taxon>
        <taxon>Rhabditomorpha</taxon>
        <taxon>Strongyloidea</taxon>
        <taxon>Ancylostomatidae</taxon>
        <taxon>Ancylostomatinae</taxon>
        <taxon>Ancylostoma</taxon>
    </lineage>
</organism>
<feature type="region of interest" description="Disordered" evidence="1">
    <location>
        <begin position="64"/>
        <end position="97"/>
    </location>
</feature>
<evidence type="ECO:0000313" key="2">
    <source>
        <dbReference type="EMBL" id="EPB80413.1"/>
    </source>
</evidence>
<dbReference type="Proteomes" id="UP000054495">
    <property type="component" value="Unassembled WGS sequence"/>
</dbReference>
<protein>
    <submittedName>
        <fullName evidence="2">Uncharacterized protein</fullName>
    </submittedName>
</protein>
<feature type="region of interest" description="Disordered" evidence="1">
    <location>
        <begin position="109"/>
        <end position="145"/>
    </location>
</feature>
<dbReference type="PANTHER" id="PTHR21592:SF4">
    <property type="entry name" value="MATH (MEPRIN-ASSOCIATED TRAF HOMOLOGY) DOMAIN CONTAINING"/>
    <property type="match status" value="1"/>
</dbReference>